<dbReference type="HAMAP" id="MF_01385">
    <property type="entry name" value="UreF"/>
    <property type="match status" value="1"/>
</dbReference>
<evidence type="ECO:0000256" key="2">
    <source>
        <dbReference type="ARBA" id="ARBA00023186"/>
    </source>
</evidence>
<sequence length="220" mass="23269">MITIIIMTMPDPTAPLSLMQWLSPAFPTGAFAYSHGLEQAVAVGEVRDAESFAQWLGDVLEHGAGWGDAVLLGCGLRGGDLAELDALGRAMAGSAERLRETVEQGTAFTLAQAGLRGEKLPARILPVAVAEAARELDMPTEQIIALFQHSFASNLVSAAVRLVPLGQIAGQRVLAGLHDKIAEISARAASAELTDLSLSAFRAEIGAMKHETLDVRLFKT</sequence>
<dbReference type="Gene3D" id="1.10.4190.10">
    <property type="entry name" value="Urease accessory protein UreF"/>
    <property type="match status" value="1"/>
</dbReference>
<dbReference type="InterPro" id="IPR002639">
    <property type="entry name" value="UreF"/>
</dbReference>
<evidence type="ECO:0000256" key="1">
    <source>
        <dbReference type="ARBA" id="ARBA00022988"/>
    </source>
</evidence>
<name>A0A074J3X7_9RHOB</name>
<gene>
    <name evidence="3" type="primary">ureF</name>
    <name evidence="4" type="ORF">TP2_12480</name>
</gene>
<dbReference type="AlphaFoldDB" id="A0A074J3X7"/>
<dbReference type="eggNOG" id="COG0830">
    <property type="taxonomic scope" value="Bacteria"/>
</dbReference>
<dbReference type="PIRSF" id="PIRSF009467">
    <property type="entry name" value="Ureas_acces_UreF"/>
    <property type="match status" value="1"/>
</dbReference>
<keyword evidence="1 3" id="KW-0996">Nickel insertion</keyword>
<protein>
    <recommendedName>
        <fullName evidence="3">Urease accessory protein UreF</fullName>
    </recommendedName>
</protein>
<reference evidence="4 5" key="1">
    <citation type="submission" date="2013-07" db="EMBL/GenBank/DDBJ databases">
        <title>Thioclava pacifica DSM 10166 Genome Sequencing.</title>
        <authorList>
            <person name="Lai Q."/>
            <person name="Shao Z."/>
        </authorList>
    </citation>
    <scope>NUCLEOTIDE SEQUENCE [LARGE SCALE GENOMIC DNA]</scope>
    <source>
        <strain evidence="4 5">DSM 10166</strain>
    </source>
</reference>
<dbReference type="GO" id="GO:0005737">
    <property type="term" value="C:cytoplasm"/>
    <property type="evidence" value="ECO:0007669"/>
    <property type="project" value="UniProtKB-SubCell"/>
</dbReference>
<keyword evidence="2 3" id="KW-0143">Chaperone</keyword>
<accession>A0A074J3X7</accession>
<dbReference type="PANTHER" id="PTHR33620:SF1">
    <property type="entry name" value="UREASE ACCESSORY PROTEIN F"/>
    <property type="match status" value="1"/>
</dbReference>
<dbReference type="InterPro" id="IPR038277">
    <property type="entry name" value="UreF_sf"/>
</dbReference>
<evidence type="ECO:0000313" key="4">
    <source>
        <dbReference type="EMBL" id="KEO51204.1"/>
    </source>
</evidence>
<dbReference type="Pfam" id="PF01730">
    <property type="entry name" value="UreF"/>
    <property type="match status" value="1"/>
</dbReference>
<dbReference type="Proteomes" id="UP000027432">
    <property type="component" value="Unassembled WGS sequence"/>
</dbReference>
<organism evidence="4 5">
    <name type="scientific">Thioclava pacifica DSM 10166</name>
    <dbReference type="NCBI Taxonomy" id="1353537"/>
    <lineage>
        <taxon>Bacteria</taxon>
        <taxon>Pseudomonadati</taxon>
        <taxon>Pseudomonadota</taxon>
        <taxon>Alphaproteobacteria</taxon>
        <taxon>Rhodobacterales</taxon>
        <taxon>Paracoccaceae</taxon>
        <taxon>Thioclava</taxon>
    </lineage>
</organism>
<comment type="subcellular location">
    <subcellularLocation>
        <location evidence="3">Cytoplasm</location>
    </subcellularLocation>
</comment>
<proteinExistence type="inferred from homology"/>
<evidence type="ECO:0000313" key="5">
    <source>
        <dbReference type="Proteomes" id="UP000027432"/>
    </source>
</evidence>
<dbReference type="EMBL" id="AUND01000039">
    <property type="protein sequence ID" value="KEO51204.1"/>
    <property type="molecule type" value="Genomic_DNA"/>
</dbReference>
<comment type="function">
    <text evidence="3">Required for maturation of urease via the functional incorporation of the urease nickel metallocenter.</text>
</comment>
<comment type="subunit">
    <text evidence="3">UreD, UreF and UreG form a complex that acts as a GTP-hydrolysis-dependent molecular chaperone, activating the urease apoprotein by helping to assemble the nickel containing metallocenter of UreC. The UreE protein probably delivers the nickel.</text>
</comment>
<keyword evidence="5" id="KW-1185">Reference proteome</keyword>
<comment type="caution">
    <text evidence="4">The sequence shown here is derived from an EMBL/GenBank/DDBJ whole genome shotgun (WGS) entry which is preliminary data.</text>
</comment>
<keyword evidence="3" id="KW-0963">Cytoplasm</keyword>
<dbReference type="STRING" id="1353537.TP2_12480"/>
<dbReference type="GO" id="GO:0016151">
    <property type="term" value="F:nickel cation binding"/>
    <property type="evidence" value="ECO:0007669"/>
    <property type="project" value="UniProtKB-UniRule"/>
</dbReference>
<comment type="similarity">
    <text evidence="3">Belongs to the UreF family.</text>
</comment>
<dbReference type="PANTHER" id="PTHR33620">
    <property type="entry name" value="UREASE ACCESSORY PROTEIN F"/>
    <property type="match status" value="1"/>
</dbReference>
<evidence type="ECO:0000256" key="3">
    <source>
        <dbReference type="HAMAP-Rule" id="MF_01385"/>
    </source>
</evidence>